<keyword evidence="2" id="KW-0808">Transferase</keyword>
<dbReference type="SUPFAM" id="SSF53335">
    <property type="entry name" value="S-adenosyl-L-methionine-dependent methyltransferases"/>
    <property type="match status" value="1"/>
</dbReference>
<keyword evidence="3" id="KW-1185">Reference proteome</keyword>
<dbReference type="GO" id="GO:0008757">
    <property type="term" value="F:S-adenosylmethionine-dependent methyltransferase activity"/>
    <property type="evidence" value="ECO:0007669"/>
    <property type="project" value="InterPro"/>
</dbReference>
<sequence length="213" mass="23995">MGDTMNTDPYANSAKKYDIFIERFATSLRQIGMQVYPPREGMLVLDVGCGTGTNLNLYHKAGCKVFGIDASPAMLEEAKNKLGNQAELRLGSASEMCYPDESFDLVIGMLTLHEMCRDIRLQVMNEMVRVLKREGRILLIDYHPGSIRFPKGWIYKALIYFIEIAAGREHFRNFRDFLANNGMPGLIKSLKLTIKKTEIIGEGNLGAYLLCSE</sequence>
<dbReference type="PANTHER" id="PTHR42912:SF80">
    <property type="entry name" value="METHYLTRANSFERASE DOMAIN-CONTAINING PROTEIN"/>
    <property type="match status" value="1"/>
</dbReference>
<dbReference type="InterPro" id="IPR029063">
    <property type="entry name" value="SAM-dependent_MTases_sf"/>
</dbReference>
<protein>
    <submittedName>
        <fullName evidence="2">Putative methyltransferase YcgJ</fullName>
    </submittedName>
</protein>
<dbReference type="EMBL" id="CAAHFH010000001">
    <property type="protein sequence ID" value="VGO20589.1"/>
    <property type="molecule type" value="Genomic_DNA"/>
</dbReference>
<gene>
    <name evidence="2" type="primary">ycgJ</name>
    <name evidence="2" type="ORF">SCARR_02654</name>
</gene>
<dbReference type="AlphaFoldDB" id="A0A6C2UKU5"/>
<proteinExistence type="predicted"/>
<keyword evidence="2" id="KW-0489">Methyltransferase</keyword>
<name>A0A6C2UKU5_9BACT</name>
<feature type="domain" description="Methyltransferase type 11" evidence="1">
    <location>
        <begin position="45"/>
        <end position="138"/>
    </location>
</feature>
<accession>A0A6C2UKU5</accession>
<dbReference type="Proteomes" id="UP000346198">
    <property type="component" value="Unassembled WGS sequence"/>
</dbReference>
<evidence type="ECO:0000313" key="3">
    <source>
        <dbReference type="Proteomes" id="UP000346198"/>
    </source>
</evidence>
<dbReference type="Gene3D" id="3.40.50.150">
    <property type="entry name" value="Vaccinia Virus protein VP39"/>
    <property type="match status" value="1"/>
</dbReference>
<dbReference type="RefSeq" id="WP_136061993.1">
    <property type="nucleotide sequence ID" value="NZ_CAAHFH010000001.1"/>
</dbReference>
<evidence type="ECO:0000313" key="2">
    <source>
        <dbReference type="EMBL" id="VGO20589.1"/>
    </source>
</evidence>
<dbReference type="InterPro" id="IPR013216">
    <property type="entry name" value="Methyltransf_11"/>
</dbReference>
<dbReference type="Pfam" id="PF08241">
    <property type="entry name" value="Methyltransf_11"/>
    <property type="match status" value="1"/>
</dbReference>
<dbReference type="InterPro" id="IPR050508">
    <property type="entry name" value="Methyltransf_Superfamily"/>
</dbReference>
<reference evidence="2 3" key="1">
    <citation type="submission" date="2019-04" db="EMBL/GenBank/DDBJ databases">
        <authorList>
            <person name="Van Vliet M D."/>
        </authorList>
    </citation>
    <scope>NUCLEOTIDE SEQUENCE [LARGE SCALE GENOMIC DNA]</scope>
    <source>
        <strain evidence="2 3">F21</strain>
    </source>
</reference>
<dbReference type="GO" id="GO:0032259">
    <property type="term" value="P:methylation"/>
    <property type="evidence" value="ECO:0007669"/>
    <property type="project" value="UniProtKB-KW"/>
</dbReference>
<dbReference type="PANTHER" id="PTHR42912">
    <property type="entry name" value="METHYLTRANSFERASE"/>
    <property type="match status" value="1"/>
</dbReference>
<organism evidence="2 3">
    <name type="scientific">Pontiella sulfatireligans</name>
    <dbReference type="NCBI Taxonomy" id="2750658"/>
    <lineage>
        <taxon>Bacteria</taxon>
        <taxon>Pseudomonadati</taxon>
        <taxon>Kiritimatiellota</taxon>
        <taxon>Kiritimatiellia</taxon>
        <taxon>Kiritimatiellales</taxon>
        <taxon>Pontiellaceae</taxon>
        <taxon>Pontiella</taxon>
    </lineage>
</organism>
<evidence type="ECO:0000259" key="1">
    <source>
        <dbReference type="Pfam" id="PF08241"/>
    </source>
</evidence>
<dbReference type="CDD" id="cd02440">
    <property type="entry name" value="AdoMet_MTases"/>
    <property type="match status" value="1"/>
</dbReference>